<evidence type="ECO:0000313" key="6">
    <source>
        <dbReference type="EMBL" id="GAD98127.1"/>
    </source>
</evidence>
<name>V5GB29_BYSSN</name>
<evidence type="ECO:0000256" key="2">
    <source>
        <dbReference type="ARBA" id="ARBA00022679"/>
    </source>
</evidence>
<dbReference type="PANTHER" id="PTHR43712:SF1">
    <property type="entry name" value="HYPOTHETICAL O-METHYLTRANSFERASE (EUROFUNG)-RELATED"/>
    <property type="match status" value="1"/>
</dbReference>
<organism evidence="6 7">
    <name type="scientific">Byssochlamys spectabilis (strain No. 5 / NBRC 109023)</name>
    <name type="common">Paecilomyces variotii</name>
    <dbReference type="NCBI Taxonomy" id="1356009"/>
    <lineage>
        <taxon>Eukaryota</taxon>
        <taxon>Fungi</taxon>
        <taxon>Dikarya</taxon>
        <taxon>Ascomycota</taxon>
        <taxon>Pezizomycotina</taxon>
        <taxon>Eurotiomycetes</taxon>
        <taxon>Eurotiomycetidae</taxon>
        <taxon>Eurotiales</taxon>
        <taxon>Thermoascaceae</taxon>
        <taxon>Paecilomyces</taxon>
    </lineage>
</organism>
<sequence>MGSHTNSDESALLRKELEQVNDAAGNYFRVSSSFGAEQLPTASTRYELMLNTVRLLQRIRGPSDSVFANFEHMAQIGALRTLLAAGVFHAIPTGGKSMSATEISEKTGLDKEVLGGFTSSNDHVEVLLTSGEETYAHTNFSEAYLVPQLAALFTLMADEFLIPEVKNHEFLAQDNWKNRITVRHNPYAYANGCEGKTMFEFLSGIPDRFTRFNEAMVPQHSGQVTIGIYPFAQELAKDAEDNRVSLIDIGGGRGHILRQIKNSCSGVKGRFILQDQAGVIAEAKDELSRDGIDAMEHDFFQPQPVKGALVYYLRRIFHDWPDEPESKSILQNLATSMDREKSRILISEFIVPEVGCGMLTAWMDQAMMTFGGTERTEKEFARLLDISGLKLVKVWKAPGTPMGVVEARLK</sequence>
<dbReference type="Gene3D" id="3.40.50.150">
    <property type="entry name" value="Vaccinia Virus protein VP39"/>
    <property type="match status" value="1"/>
</dbReference>
<dbReference type="GO" id="GO:0008171">
    <property type="term" value="F:O-methyltransferase activity"/>
    <property type="evidence" value="ECO:0007669"/>
    <property type="project" value="InterPro"/>
</dbReference>
<dbReference type="InterPro" id="IPR016461">
    <property type="entry name" value="COMT-like"/>
</dbReference>
<dbReference type="eggNOG" id="KOG3178">
    <property type="taxonomic scope" value="Eukaryota"/>
</dbReference>
<reference evidence="7" key="1">
    <citation type="journal article" date="2014" name="Genome Announc.">
        <title>Draft genome sequence of the formaldehyde-resistant fungus Byssochlamys spectabilis No. 5 (anamorph Paecilomyces variotii No. 5) (NBRC109023).</title>
        <authorList>
            <person name="Oka T."/>
            <person name="Ekino K."/>
            <person name="Fukuda K."/>
            <person name="Nomura Y."/>
        </authorList>
    </citation>
    <scope>NUCLEOTIDE SEQUENCE [LARGE SCALE GENOMIC DNA]</scope>
    <source>
        <strain evidence="7">No. 5 / NBRC 109023</strain>
    </source>
</reference>
<keyword evidence="2 6" id="KW-0808">Transferase</keyword>
<feature type="active site" description="Proton acceptor" evidence="4">
    <location>
        <position position="318"/>
    </location>
</feature>
<dbReference type="HOGENOM" id="CLU_005533_5_2_1"/>
<dbReference type="AlphaFoldDB" id="V5GB29"/>
<dbReference type="GO" id="GO:0032259">
    <property type="term" value="P:methylation"/>
    <property type="evidence" value="ECO:0007669"/>
    <property type="project" value="UniProtKB-KW"/>
</dbReference>
<dbReference type="PROSITE" id="PS51683">
    <property type="entry name" value="SAM_OMT_II"/>
    <property type="match status" value="1"/>
</dbReference>
<keyword evidence="7" id="KW-1185">Reference proteome</keyword>
<evidence type="ECO:0000256" key="3">
    <source>
        <dbReference type="ARBA" id="ARBA00022691"/>
    </source>
</evidence>
<dbReference type="OrthoDB" id="1535081at2759"/>
<proteinExistence type="predicted"/>
<evidence type="ECO:0000256" key="1">
    <source>
        <dbReference type="ARBA" id="ARBA00022603"/>
    </source>
</evidence>
<accession>V5GB29</accession>
<comment type="caution">
    <text evidence="6">The sequence shown here is derived from an EMBL/GenBank/DDBJ whole genome shotgun (WGS) entry which is preliminary data.</text>
</comment>
<dbReference type="InParanoid" id="V5GB29"/>
<evidence type="ECO:0000256" key="4">
    <source>
        <dbReference type="PIRSR" id="PIRSR005739-1"/>
    </source>
</evidence>
<dbReference type="Proteomes" id="UP000018001">
    <property type="component" value="Unassembled WGS sequence"/>
</dbReference>
<dbReference type="EMBL" id="BAUL01000229">
    <property type="protein sequence ID" value="GAD98127.1"/>
    <property type="molecule type" value="Genomic_DNA"/>
</dbReference>
<gene>
    <name evidence="6" type="ORF">PVAR5_6817</name>
</gene>
<dbReference type="Pfam" id="PF00891">
    <property type="entry name" value="Methyltransf_2"/>
    <property type="match status" value="1"/>
</dbReference>
<dbReference type="SUPFAM" id="SSF53335">
    <property type="entry name" value="S-adenosyl-L-methionine-dependent methyltransferases"/>
    <property type="match status" value="1"/>
</dbReference>
<feature type="domain" description="O-methyltransferase C-terminal" evidence="5">
    <location>
        <begin position="244"/>
        <end position="388"/>
    </location>
</feature>
<protein>
    <submittedName>
        <fullName evidence="6">O-methyltransferase</fullName>
    </submittedName>
</protein>
<dbReference type="InterPro" id="IPR029063">
    <property type="entry name" value="SAM-dependent_MTases_sf"/>
</dbReference>
<dbReference type="InterPro" id="IPR001077">
    <property type="entry name" value="COMT_C"/>
</dbReference>
<evidence type="ECO:0000313" key="7">
    <source>
        <dbReference type="Proteomes" id="UP000018001"/>
    </source>
</evidence>
<keyword evidence="1 6" id="KW-0489">Methyltransferase</keyword>
<evidence type="ECO:0000259" key="5">
    <source>
        <dbReference type="Pfam" id="PF00891"/>
    </source>
</evidence>
<dbReference type="PANTHER" id="PTHR43712">
    <property type="entry name" value="PUTATIVE (AFU_ORTHOLOGUE AFUA_4G14580)-RELATED"/>
    <property type="match status" value="1"/>
</dbReference>
<keyword evidence="3" id="KW-0949">S-adenosyl-L-methionine</keyword>